<keyword evidence="4 13" id="KW-0813">Transport</keyword>
<keyword evidence="15" id="KW-0966">Cell projection</keyword>
<evidence type="ECO:0000256" key="11">
    <source>
        <dbReference type="ARBA" id="ARBA00023225"/>
    </source>
</evidence>
<feature type="transmembrane region" description="Helical" evidence="13">
    <location>
        <begin position="34"/>
        <end position="55"/>
    </location>
</feature>
<evidence type="ECO:0000256" key="13">
    <source>
        <dbReference type="RuleBase" id="RU364091"/>
    </source>
</evidence>
<evidence type="ECO:0000256" key="12">
    <source>
        <dbReference type="ARBA" id="ARBA00025078"/>
    </source>
</evidence>
<evidence type="ECO:0000256" key="3">
    <source>
        <dbReference type="ARBA" id="ARBA00021622"/>
    </source>
</evidence>
<dbReference type="InterPro" id="IPR006135">
    <property type="entry name" value="T3SS_substrate_exporter"/>
</dbReference>
<name>A0A0W0XNK7_9GAMM</name>
<dbReference type="AlphaFoldDB" id="A0A0W0XNK7"/>
<sequence length="380" mass="43401">MAEEEQSQEKTEQPSPKRIKEAREKGQVLRSKDFNATLILIFSSLSFLILGQYLAEQAKKLMQQSLHFNLELFRTDANLFYKMREVMSLGFNLVWPLLLLILLLSIIAPLLIGGWVCSFEAVRPQFSRMNPMKGLKRMVSLKAVVEMAKAFIKFVLVALAALLILHWQVPSLMALANFSLESAIGEGLRIISFSFLMISSCLVLIAALDVPFQWYEFQKQLKMTRQELKDEYKETEGKPEVKSQIRRMQQEISRRRMMAEVPKADVVLTNPTHFAVALQYKQKGNRAPVVVAKGKDLIAFQINKIALAHKVPILSLPPLTRAIYFSTGLNKEIPRGLYVAVAQVLAYIFQLKNRQYYERQPASLNDLPIPEDLRRSEEGT</sequence>
<keyword evidence="8 13" id="KW-0653">Protein transport</keyword>
<evidence type="ECO:0000256" key="7">
    <source>
        <dbReference type="ARBA" id="ARBA00022795"/>
    </source>
</evidence>
<dbReference type="GO" id="GO:0005886">
    <property type="term" value="C:plasma membrane"/>
    <property type="evidence" value="ECO:0007669"/>
    <property type="project" value="UniProtKB-SubCell"/>
</dbReference>
<dbReference type="GO" id="GO:0009306">
    <property type="term" value="P:protein secretion"/>
    <property type="evidence" value="ECO:0007669"/>
    <property type="project" value="InterPro"/>
</dbReference>
<dbReference type="PATRIC" id="fig|45073.5.peg.2807"/>
<comment type="caution">
    <text evidence="15">The sequence shown here is derived from an EMBL/GenBank/DDBJ whole genome shotgun (WGS) entry which is preliminary data.</text>
</comment>
<gene>
    <name evidence="13" type="primary">flhB</name>
    <name evidence="15" type="ORF">Lqui_2642</name>
</gene>
<evidence type="ECO:0000256" key="9">
    <source>
        <dbReference type="ARBA" id="ARBA00022989"/>
    </source>
</evidence>
<dbReference type="NCBIfam" id="TIGR00328">
    <property type="entry name" value="flhB"/>
    <property type="match status" value="1"/>
</dbReference>
<evidence type="ECO:0000313" key="16">
    <source>
        <dbReference type="Proteomes" id="UP000054618"/>
    </source>
</evidence>
<evidence type="ECO:0000256" key="8">
    <source>
        <dbReference type="ARBA" id="ARBA00022927"/>
    </source>
</evidence>
<evidence type="ECO:0000256" key="10">
    <source>
        <dbReference type="ARBA" id="ARBA00023136"/>
    </source>
</evidence>
<dbReference type="Pfam" id="PF01312">
    <property type="entry name" value="Bac_export_2"/>
    <property type="match status" value="1"/>
</dbReference>
<keyword evidence="16" id="KW-1185">Reference proteome</keyword>
<keyword evidence="15" id="KW-0969">Cilium</keyword>
<evidence type="ECO:0000256" key="5">
    <source>
        <dbReference type="ARBA" id="ARBA00022475"/>
    </source>
</evidence>
<dbReference type="PANTHER" id="PTHR30531:SF12">
    <property type="entry name" value="FLAGELLAR BIOSYNTHETIC PROTEIN FLHB"/>
    <property type="match status" value="1"/>
</dbReference>
<dbReference type="InterPro" id="IPR006136">
    <property type="entry name" value="FlhB"/>
</dbReference>
<keyword evidence="6 13" id="KW-0812">Transmembrane</keyword>
<dbReference type="Gene3D" id="6.10.250.2080">
    <property type="match status" value="1"/>
</dbReference>
<comment type="function">
    <text evidence="12 13">Required for formation of the rod structure in the basal body of the flagellar apparatus. Together with FliI and FliH, may constitute the export apparatus of flagellin.</text>
</comment>
<dbReference type="InterPro" id="IPR029025">
    <property type="entry name" value="T3SS_substrate_exporter_C"/>
</dbReference>
<evidence type="ECO:0000256" key="4">
    <source>
        <dbReference type="ARBA" id="ARBA00022448"/>
    </source>
</evidence>
<dbReference type="EMBL" id="LNYS01000024">
    <property type="protein sequence ID" value="KTD46152.1"/>
    <property type="molecule type" value="Genomic_DNA"/>
</dbReference>
<dbReference type="OrthoDB" id="9807950at2"/>
<keyword evidence="7 13" id="KW-1005">Bacterial flagellum biogenesis</keyword>
<comment type="similarity">
    <text evidence="2 13">Belongs to the type III secretion exporter family.</text>
</comment>
<dbReference type="PANTHER" id="PTHR30531">
    <property type="entry name" value="FLAGELLAR BIOSYNTHETIC PROTEIN FLHB"/>
    <property type="match status" value="1"/>
</dbReference>
<dbReference type="PRINTS" id="PR00950">
    <property type="entry name" value="TYPE3IMSPROT"/>
</dbReference>
<organism evidence="15 16">
    <name type="scientific">Legionella quinlivanii</name>
    <dbReference type="NCBI Taxonomy" id="45073"/>
    <lineage>
        <taxon>Bacteria</taxon>
        <taxon>Pseudomonadati</taxon>
        <taxon>Pseudomonadota</taxon>
        <taxon>Gammaproteobacteria</taxon>
        <taxon>Legionellales</taxon>
        <taxon>Legionellaceae</taxon>
        <taxon>Legionella</taxon>
    </lineage>
</organism>
<dbReference type="STRING" id="45073.Lqui_2642"/>
<feature type="region of interest" description="Disordered" evidence="14">
    <location>
        <begin position="1"/>
        <end position="24"/>
    </location>
</feature>
<evidence type="ECO:0000313" key="15">
    <source>
        <dbReference type="EMBL" id="KTD46152.1"/>
    </source>
</evidence>
<accession>A0A0W0XNK7</accession>
<keyword evidence="10 13" id="KW-0472">Membrane</keyword>
<dbReference type="RefSeq" id="WP_058508709.1">
    <property type="nucleotide sequence ID" value="NZ_CAAAIK010000012.1"/>
</dbReference>
<reference evidence="15 16" key="1">
    <citation type="submission" date="2015-11" db="EMBL/GenBank/DDBJ databases">
        <title>Genomic analysis of 38 Legionella species identifies large and diverse effector repertoires.</title>
        <authorList>
            <person name="Burstein D."/>
            <person name="Amaro F."/>
            <person name="Zusman T."/>
            <person name="Lifshitz Z."/>
            <person name="Cohen O."/>
            <person name="Gilbert J.A."/>
            <person name="Pupko T."/>
            <person name="Shuman H.A."/>
            <person name="Segal G."/>
        </authorList>
    </citation>
    <scope>NUCLEOTIDE SEQUENCE [LARGE SCALE GENOMIC DNA]</scope>
    <source>
        <strain evidence="15 16">CDC#1442-AUS-E</strain>
    </source>
</reference>
<comment type="subcellular location">
    <subcellularLocation>
        <location evidence="1">Cell membrane</location>
        <topology evidence="1">Multi-pass membrane protein</topology>
    </subcellularLocation>
</comment>
<keyword evidence="11 13" id="KW-1006">Bacterial flagellum protein export</keyword>
<feature type="transmembrane region" description="Helical" evidence="13">
    <location>
        <begin position="93"/>
        <end position="122"/>
    </location>
</feature>
<evidence type="ECO:0000256" key="14">
    <source>
        <dbReference type="SAM" id="MobiDB-lite"/>
    </source>
</evidence>
<dbReference type="GO" id="GO:0044780">
    <property type="term" value="P:bacterial-type flagellum assembly"/>
    <property type="evidence" value="ECO:0007669"/>
    <property type="project" value="InterPro"/>
</dbReference>
<feature type="transmembrane region" description="Helical" evidence="13">
    <location>
        <begin position="143"/>
        <end position="167"/>
    </location>
</feature>
<keyword evidence="15" id="KW-0282">Flagellum</keyword>
<keyword evidence="9 13" id="KW-1133">Transmembrane helix</keyword>
<protein>
    <recommendedName>
        <fullName evidence="3 13">Flagellar biosynthetic protein FlhB</fullName>
    </recommendedName>
</protein>
<evidence type="ECO:0000256" key="2">
    <source>
        <dbReference type="ARBA" id="ARBA00010690"/>
    </source>
</evidence>
<keyword evidence="5 13" id="KW-1003">Cell membrane</keyword>
<evidence type="ECO:0000256" key="6">
    <source>
        <dbReference type="ARBA" id="ARBA00022692"/>
    </source>
</evidence>
<dbReference type="SUPFAM" id="SSF160544">
    <property type="entry name" value="EscU C-terminal domain-like"/>
    <property type="match status" value="1"/>
</dbReference>
<proteinExistence type="inferred from homology"/>
<feature type="transmembrane region" description="Helical" evidence="13">
    <location>
        <begin position="187"/>
        <end position="212"/>
    </location>
</feature>
<dbReference type="Gene3D" id="3.40.1690.10">
    <property type="entry name" value="secretion proteins EscU"/>
    <property type="match status" value="1"/>
</dbReference>
<dbReference type="Proteomes" id="UP000054618">
    <property type="component" value="Unassembled WGS sequence"/>
</dbReference>
<evidence type="ECO:0000256" key="1">
    <source>
        <dbReference type="ARBA" id="ARBA00004651"/>
    </source>
</evidence>